<dbReference type="AlphaFoldDB" id="A0A0A9CKJ1"/>
<name>A0A0A9CKJ1_ARUDO</name>
<sequence length="38" mass="4022">MSHDDFICKNNSGTALVYGTMPTVAICTSTAVLQSCKL</sequence>
<organism evidence="1">
    <name type="scientific">Arundo donax</name>
    <name type="common">Giant reed</name>
    <name type="synonym">Donax arundinaceus</name>
    <dbReference type="NCBI Taxonomy" id="35708"/>
    <lineage>
        <taxon>Eukaryota</taxon>
        <taxon>Viridiplantae</taxon>
        <taxon>Streptophyta</taxon>
        <taxon>Embryophyta</taxon>
        <taxon>Tracheophyta</taxon>
        <taxon>Spermatophyta</taxon>
        <taxon>Magnoliopsida</taxon>
        <taxon>Liliopsida</taxon>
        <taxon>Poales</taxon>
        <taxon>Poaceae</taxon>
        <taxon>PACMAD clade</taxon>
        <taxon>Arundinoideae</taxon>
        <taxon>Arundineae</taxon>
        <taxon>Arundo</taxon>
    </lineage>
</organism>
<reference evidence="1" key="1">
    <citation type="submission" date="2014-09" db="EMBL/GenBank/DDBJ databases">
        <authorList>
            <person name="Magalhaes I.L.F."/>
            <person name="Oliveira U."/>
            <person name="Santos F.R."/>
            <person name="Vidigal T.H.D.A."/>
            <person name="Brescovit A.D."/>
            <person name="Santos A.J."/>
        </authorList>
    </citation>
    <scope>NUCLEOTIDE SEQUENCE</scope>
    <source>
        <tissue evidence="1">Shoot tissue taken approximately 20 cm above the soil surface</tissue>
    </source>
</reference>
<accession>A0A0A9CKJ1</accession>
<dbReference type="EMBL" id="GBRH01223980">
    <property type="protein sequence ID" value="JAD73915.1"/>
    <property type="molecule type" value="Transcribed_RNA"/>
</dbReference>
<reference evidence="1" key="2">
    <citation type="journal article" date="2015" name="Data Brief">
        <title>Shoot transcriptome of the giant reed, Arundo donax.</title>
        <authorList>
            <person name="Barrero R.A."/>
            <person name="Guerrero F.D."/>
            <person name="Moolhuijzen P."/>
            <person name="Goolsby J.A."/>
            <person name="Tidwell J."/>
            <person name="Bellgard S.E."/>
            <person name="Bellgard M.I."/>
        </authorList>
    </citation>
    <scope>NUCLEOTIDE SEQUENCE</scope>
    <source>
        <tissue evidence="1">Shoot tissue taken approximately 20 cm above the soil surface</tissue>
    </source>
</reference>
<proteinExistence type="predicted"/>
<evidence type="ECO:0000313" key="1">
    <source>
        <dbReference type="EMBL" id="JAD73915.1"/>
    </source>
</evidence>
<protein>
    <submittedName>
        <fullName evidence="1">Uncharacterized protein</fullName>
    </submittedName>
</protein>